<feature type="compositionally biased region" description="Basic residues" evidence="1">
    <location>
        <begin position="104"/>
        <end position="119"/>
    </location>
</feature>
<organism evidence="2">
    <name type="scientific">uncultured Pseudonocardia sp</name>
    <dbReference type="NCBI Taxonomy" id="211455"/>
    <lineage>
        <taxon>Bacteria</taxon>
        <taxon>Bacillati</taxon>
        <taxon>Actinomycetota</taxon>
        <taxon>Actinomycetes</taxon>
        <taxon>Pseudonocardiales</taxon>
        <taxon>Pseudonocardiaceae</taxon>
        <taxon>Pseudonocardia</taxon>
        <taxon>environmental samples</taxon>
    </lineage>
</organism>
<feature type="compositionally biased region" description="Basic and acidic residues" evidence="1">
    <location>
        <begin position="200"/>
        <end position="209"/>
    </location>
</feature>
<evidence type="ECO:0000313" key="2">
    <source>
        <dbReference type="EMBL" id="CAA9416303.1"/>
    </source>
</evidence>
<feature type="compositionally biased region" description="Basic residues" evidence="1">
    <location>
        <begin position="156"/>
        <end position="167"/>
    </location>
</feature>
<feature type="non-terminal residue" evidence="2">
    <location>
        <position position="259"/>
    </location>
</feature>
<accession>A0A6J4PQ71</accession>
<feature type="region of interest" description="Disordered" evidence="1">
    <location>
        <begin position="1"/>
        <end position="51"/>
    </location>
</feature>
<gene>
    <name evidence="2" type="ORF">AVDCRST_MAG66-2415</name>
</gene>
<feature type="non-terminal residue" evidence="2">
    <location>
        <position position="1"/>
    </location>
</feature>
<reference evidence="2" key="1">
    <citation type="submission" date="2020-02" db="EMBL/GenBank/DDBJ databases">
        <authorList>
            <person name="Meier V. D."/>
        </authorList>
    </citation>
    <scope>NUCLEOTIDE SEQUENCE</scope>
    <source>
        <strain evidence="2">AVDCRST_MAG66</strain>
    </source>
</reference>
<proteinExistence type="predicted"/>
<feature type="region of interest" description="Disordered" evidence="1">
    <location>
        <begin position="68"/>
        <end position="259"/>
    </location>
</feature>
<feature type="compositionally biased region" description="Basic and acidic residues" evidence="1">
    <location>
        <begin position="182"/>
        <end position="191"/>
    </location>
</feature>
<feature type="compositionally biased region" description="Basic residues" evidence="1">
    <location>
        <begin position="210"/>
        <end position="224"/>
    </location>
</feature>
<sequence>GRTQARHGVDDRHGRRPGARGSAHPRRGRVRHAAARHRHAVPRPHQQLDLHPARPAVPAAVHGYRPAGGGHLDLGAGHRHVPPRPAPAGQRVRRRGGRADDRAARHRLRAHRQRARLRGARRDPHLQLHRRHHRDPAHPGWRPVRRHQPRSDRPVQRRRAARHRSRRRADDPGHRGRPLLRRQAEPADDAGRPQPPAGPLRDHGDDRRPDGHRHRGRAGGRHAHGAGAVGNRAGRGGRPVPVPAEPGGVLDRRSGGRDL</sequence>
<feature type="compositionally biased region" description="Basic residues" evidence="1">
    <location>
        <begin position="14"/>
        <end position="42"/>
    </location>
</feature>
<evidence type="ECO:0000256" key="1">
    <source>
        <dbReference type="SAM" id="MobiDB-lite"/>
    </source>
</evidence>
<dbReference type="AlphaFoldDB" id="A0A6J4PQ71"/>
<dbReference type="EMBL" id="CADCUS010000345">
    <property type="protein sequence ID" value="CAA9416303.1"/>
    <property type="molecule type" value="Genomic_DNA"/>
</dbReference>
<name>A0A6J4PQ71_9PSEU</name>
<protein>
    <submittedName>
        <fullName evidence="2">Hypothetical NagD-like phosphatase, Actinobacterial subfamily</fullName>
    </submittedName>
</protein>
<feature type="compositionally biased region" description="Basic and acidic residues" evidence="1">
    <location>
        <begin position="250"/>
        <end position="259"/>
    </location>
</feature>